<dbReference type="InterPro" id="IPR002156">
    <property type="entry name" value="RNaseH_domain"/>
</dbReference>
<dbReference type="Proteomes" id="UP000467840">
    <property type="component" value="Chromosome 7"/>
</dbReference>
<dbReference type="EMBL" id="JAAGAX010000013">
    <property type="protein sequence ID" value="KAF2294602.1"/>
    <property type="molecule type" value="Genomic_DNA"/>
</dbReference>
<organism evidence="2 3">
    <name type="scientific">Hevea brasiliensis</name>
    <name type="common">Para rubber tree</name>
    <name type="synonym">Siphonia brasiliensis</name>
    <dbReference type="NCBI Taxonomy" id="3981"/>
    <lineage>
        <taxon>Eukaryota</taxon>
        <taxon>Viridiplantae</taxon>
        <taxon>Streptophyta</taxon>
        <taxon>Embryophyta</taxon>
        <taxon>Tracheophyta</taxon>
        <taxon>Spermatophyta</taxon>
        <taxon>Magnoliopsida</taxon>
        <taxon>eudicotyledons</taxon>
        <taxon>Gunneridae</taxon>
        <taxon>Pentapetalae</taxon>
        <taxon>rosids</taxon>
        <taxon>fabids</taxon>
        <taxon>Malpighiales</taxon>
        <taxon>Euphorbiaceae</taxon>
        <taxon>Crotonoideae</taxon>
        <taxon>Micrandreae</taxon>
        <taxon>Hevea</taxon>
    </lineage>
</organism>
<dbReference type="InterPro" id="IPR052929">
    <property type="entry name" value="RNase_H-like_EbsB-rel"/>
</dbReference>
<evidence type="ECO:0000259" key="1">
    <source>
        <dbReference type="Pfam" id="PF13456"/>
    </source>
</evidence>
<dbReference type="GO" id="GO:0003676">
    <property type="term" value="F:nucleic acid binding"/>
    <property type="evidence" value="ECO:0007669"/>
    <property type="project" value="InterPro"/>
</dbReference>
<proteinExistence type="predicted"/>
<accession>A0A6A6KZU6</accession>
<feature type="domain" description="RNase H type-1" evidence="1">
    <location>
        <begin position="135"/>
        <end position="257"/>
    </location>
</feature>
<sequence length="266" mass="30380">MCAIQQIPLSVIDHEDSWMWKFDSKGIYTLKSGYKYQYNQLPRAPALTKDLWRYVWKLELPAKVQKAIMIAWEIWNARNGIVWKQKHVVPYTILQKAQHFLQEWQLARVSMVSYDPNTVPIVIKWQPPNAGLKCNVDACFDAATGLVHVGLVIRDSNGQFVEGMCKSLGYVQNSLNAEAMGVREALSWVKGRLFNMPMVMEMDCLMVKQALDRILHDNSYFAGLIHDCKFLVRDIASLYFSFVKKSANQVTHMLARATGSMSGLAE</sequence>
<dbReference type="GO" id="GO:0004523">
    <property type="term" value="F:RNA-DNA hybrid ribonuclease activity"/>
    <property type="evidence" value="ECO:0007669"/>
    <property type="project" value="InterPro"/>
</dbReference>
<dbReference type="Pfam" id="PF13456">
    <property type="entry name" value="RVT_3"/>
    <property type="match status" value="1"/>
</dbReference>
<evidence type="ECO:0000313" key="2">
    <source>
        <dbReference type="EMBL" id="KAF2294602.1"/>
    </source>
</evidence>
<gene>
    <name evidence="2" type="ORF">GH714_013317</name>
</gene>
<dbReference type="InterPro" id="IPR012337">
    <property type="entry name" value="RNaseH-like_sf"/>
</dbReference>
<dbReference type="InterPro" id="IPR036397">
    <property type="entry name" value="RNaseH_sf"/>
</dbReference>
<dbReference type="Gene3D" id="3.30.420.10">
    <property type="entry name" value="Ribonuclease H-like superfamily/Ribonuclease H"/>
    <property type="match status" value="1"/>
</dbReference>
<name>A0A6A6KZU6_HEVBR</name>
<dbReference type="PANTHER" id="PTHR47074">
    <property type="entry name" value="BNAC02G40300D PROTEIN"/>
    <property type="match status" value="1"/>
</dbReference>
<dbReference type="SUPFAM" id="SSF53098">
    <property type="entry name" value="Ribonuclease H-like"/>
    <property type="match status" value="1"/>
</dbReference>
<dbReference type="AlphaFoldDB" id="A0A6A6KZU6"/>
<reference evidence="2 3" key="1">
    <citation type="journal article" date="2020" name="Mol. Plant">
        <title>The Chromosome-Based Rubber Tree Genome Provides New Insights into Spurge Genome Evolution and Rubber Biosynthesis.</title>
        <authorList>
            <person name="Liu J."/>
            <person name="Shi C."/>
            <person name="Shi C.C."/>
            <person name="Li W."/>
            <person name="Zhang Q.J."/>
            <person name="Zhang Y."/>
            <person name="Li K."/>
            <person name="Lu H.F."/>
            <person name="Shi C."/>
            <person name="Zhu S.T."/>
            <person name="Xiao Z.Y."/>
            <person name="Nan H."/>
            <person name="Yue Y."/>
            <person name="Zhu X.G."/>
            <person name="Wu Y."/>
            <person name="Hong X.N."/>
            <person name="Fan G.Y."/>
            <person name="Tong Y."/>
            <person name="Zhang D."/>
            <person name="Mao C.L."/>
            <person name="Liu Y.L."/>
            <person name="Hao S.J."/>
            <person name="Liu W.Q."/>
            <person name="Lv M.Q."/>
            <person name="Zhang H.B."/>
            <person name="Liu Y."/>
            <person name="Hu-Tang G.R."/>
            <person name="Wang J.P."/>
            <person name="Wang J.H."/>
            <person name="Sun Y.H."/>
            <person name="Ni S.B."/>
            <person name="Chen W.B."/>
            <person name="Zhang X.C."/>
            <person name="Jiao Y.N."/>
            <person name="Eichler E.E."/>
            <person name="Li G.H."/>
            <person name="Liu X."/>
            <person name="Gao L.Z."/>
        </authorList>
    </citation>
    <scope>NUCLEOTIDE SEQUENCE [LARGE SCALE GENOMIC DNA]</scope>
    <source>
        <strain evidence="3">cv. GT1</strain>
        <tissue evidence="2">Leaf</tissue>
    </source>
</reference>
<dbReference type="PANTHER" id="PTHR47074:SF11">
    <property type="entry name" value="REVERSE TRANSCRIPTASE-LIKE PROTEIN"/>
    <property type="match status" value="1"/>
</dbReference>
<comment type="caution">
    <text evidence="2">The sequence shown here is derived from an EMBL/GenBank/DDBJ whole genome shotgun (WGS) entry which is preliminary data.</text>
</comment>
<protein>
    <recommendedName>
        <fullName evidence="1">RNase H type-1 domain-containing protein</fullName>
    </recommendedName>
</protein>
<dbReference type="CDD" id="cd06222">
    <property type="entry name" value="RNase_H_like"/>
    <property type="match status" value="1"/>
</dbReference>
<keyword evidence="3" id="KW-1185">Reference proteome</keyword>
<evidence type="ECO:0000313" key="3">
    <source>
        <dbReference type="Proteomes" id="UP000467840"/>
    </source>
</evidence>
<dbReference type="InterPro" id="IPR044730">
    <property type="entry name" value="RNase_H-like_dom_plant"/>
</dbReference>